<organism evidence="2 3">
    <name type="scientific">Nocardioides eburneus</name>
    <dbReference type="NCBI Taxonomy" id="3231482"/>
    <lineage>
        <taxon>Bacteria</taxon>
        <taxon>Bacillati</taxon>
        <taxon>Actinomycetota</taxon>
        <taxon>Actinomycetes</taxon>
        <taxon>Propionibacteriales</taxon>
        <taxon>Nocardioidaceae</taxon>
        <taxon>Nocardioides</taxon>
    </lineage>
</organism>
<accession>A0ABV3SXG5</accession>
<dbReference type="SUPFAM" id="SSF55729">
    <property type="entry name" value="Acyl-CoA N-acyltransferases (Nat)"/>
    <property type="match status" value="1"/>
</dbReference>
<dbReference type="PROSITE" id="PS51186">
    <property type="entry name" value="GNAT"/>
    <property type="match status" value="1"/>
</dbReference>
<dbReference type="PANTHER" id="PTHR43233">
    <property type="entry name" value="FAMILY N-ACETYLTRANSFERASE, PUTATIVE (AFU_ORTHOLOGUE AFUA_6G03350)-RELATED"/>
    <property type="match status" value="1"/>
</dbReference>
<keyword evidence="3" id="KW-1185">Reference proteome</keyword>
<sequence length="159" mass="17093">MASVDGGVQGLSVRVDLHDGFVVDTARARLDLARVHEWLSTDAFWAIGRSLEAVSRAADASVNFGVYDPEGEQVGYARVVTDGVTFGWLCDVYLARVARGRGLGTALSQVIVDAVRPLGLKRFMLSTVDAHQVYAKAGFVPFPDPQKLMVVGAGEWTPS</sequence>
<gene>
    <name evidence="2" type="ORF">AB3X52_08380</name>
</gene>
<evidence type="ECO:0000313" key="3">
    <source>
        <dbReference type="Proteomes" id="UP001556631"/>
    </source>
</evidence>
<proteinExistence type="predicted"/>
<reference evidence="2 3" key="1">
    <citation type="submission" date="2024-07" db="EMBL/GenBank/DDBJ databases">
        <authorList>
            <person name="Lee S."/>
            <person name="Kang M."/>
        </authorList>
    </citation>
    <scope>NUCLEOTIDE SEQUENCE [LARGE SCALE GENOMIC DNA]</scope>
    <source>
        <strain evidence="2 3">DS6</strain>
    </source>
</reference>
<feature type="domain" description="N-acetyltransferase" evidence="1">
    <location>
        <begin position="21"/>
        <end position="154"/>
    </location>
</feature>
<dbReference type="PANTHER" id="PTHR43233:SF1">
    <property type="entry name" value="FAMILY N-ACETYLTRANSFERASE, PUTATIVE (AFU_ORTHOLOGUE AFUA_6G03350)-RELATED"/>
    <property type="match status" value="1"/>
</dbReference>
<dbReference type="CDD" id="cd04301">
    <property type="entry name" value="NAT_SF"/>
    <property type="match status" value="1"/>
</dbReference>
<dbReference type="InterPro" id="IPR053144">
    <property type="entry name" value="Acetyltransferase_Butenolide"/>
</dbReference>
<keyword evidence="2" id="KW-0808">Transferase</keyword>
<dbReference type="EC" id="2.3.-.-" evidence="2"/>
<protein>
    <submittedName>
        <fullName evidence="2">GNAT family N-acetyltransferase</fullName>
        <ecNumber evidence="2">2.3.-.-</ecNumber>
    </submittedName>
</protein>
<dbReference type="RefSeq" id="WP_367993203.1">
    <property type="nucleotide sequence ID" value="NZ_JBFPJR010000011.1"/>
</dbReference>
<dbReference type="GO" id="GO:0016746">
    <property type="term" value="F:acyltransferase activity"/>
    <property type="evidence" value="ECO:0007669"/>
    <property type="project" value="UniProtKB-KW"/>
</dbReference>
<evidence type="ECO:0000259" key="1">
    <source>
        <dbReference type="PROSITE" id="PS51186"/>
    </source>
</evidence>
<name>A0ABV3SXG5_9ACTN</name>
<dbReference type="Gene3D" id="3.40.630.30">
    <property type="match status" value="1"/>
</dbReference>
<dbReference type="EMBL" id="JBFPJR010000011">
    <property type="protein sequence ID" value="MEX0427632.1"/>
    <property type="molecule type" value="Genomic_DNA"/>
</dbReference>
<keyword evidence="2" id="KW-0012">Acyltransferase</keyword>
<comment type="caution">
    <text evidence="2">The sequence shown here is derived from an EMBL/GenBank/DDBJ whole genome shotgun (WGS) entry which is preliminary data.</text>
</comment>
<dbReference type="InterPro" id="IPR000182">
    <property type="entry name" value="GNAT_dom"/>
</dbReference>
<dbReference type="Pfam" id="PF00583">
    <property type="entry name" value="Acetyltransf_1"/>
    <property type="match status" value="1"/>
</dbReference>
<dbReference type="InterPro" id="IPR016181">
    <property type="entry name" value="Acyl_CoA_acyltransferase"/>
</dbReference>
<dbReference type="Proteomes" id="UP001556631">
    <property type="component" value="Unassembled WGS sequence"/>
</dbReference>
<evidence type="ECO:0000313" key="2">
    <source>
        <dbReference type="EMBL" id="MEX0427632.1"/>
    </source>
</evidence>